<name>A0ABU6V7G6_9FABA</name>
<dbReference type="PANTHER" id="PTHR23031">
    <property type="entry name" value="RHOPHILIN"/>
    <property type="match status" value="1"/>
</dbReference>
<dbReference type="EMBL" id="JASCZI010151061">
    <property type="protein sequence ID" value="MED6168358.1"/>
    <property type="molecule type" value="Genomic_DNA"/>
</dbReference>
<reference evidence="2 3" key="1">
    <citation type="journal article" date="2023" name="Plants (Basel)">
        <title>Bridging the Gap: Combining Genomics and Transcriptomics Approaches to Understand Stylosanthes scabra, an Orphan Legume from the Brazilian Caatinga.</title>
        <authorList>
            <person name="Ferreira-Neto J.R.C."/>
            <person name="da Silva M.D."/>
            <person name="Binneck E."/>
            <person name="de Melo N.F."/>
            <person name="da Silva R.H."/>
            <person name="de Melo A.L.T.M."/>
            <person name="Pandolfi V."/>
            <person name="Bustamante F.O."/>
            <person name="Brasileiro-Vidal A.C."/>
            <person name="Benko-Iseppon A.M."/>
        </authorList>
    </citation>
    <scope>NUCLEOTIDE SEQUENCE [LARGE SCALE GENOMIC DNA]</scope>
    <source>
        <tissue evidence="2">Leaves</tissue>
    </source>
</reference>
<dbReference type="PROSITE" id="PS51180">
    <property type="entry name" value="BRO1"/>
    <property type="match status" value="2"/>
</dbReference>
<proteinExistence type="predicted"/>
<comment type="caution">
    <text evidence="2">The sequence shown here is derived from an EMBL/GenBank/DDBJ whole genome shotgun (WGS) entry which is preliminary data.</text>
</comment>
<gene>
    <name evidence="2" type="ORF">PIB30_010981</name>
</gene>
<dbReference type="Pfam" id="PF03097">
    <property type="entry name" value="BRO1"/>
    <property type="match status" value="2"/>
</dbReference>
<feature type="domain" description="BRO1" evidence="1">
    <location>
        <begin position="358"/>
        <end position="678"/>
    </location>
</feature>
<evidence type="ECO:0000313" key="3">
    <source>
        <dbReference type="Proteomes" id="UP001341840"/>
    </source>
</evidence>
<dbReference type="InterPro" id="IPR004328">
    <property type="entry name" value="BRO1_dom"/>
</dbReference>
<dbReference type="InterPro" id="IPR047138">
    <property type="entry name" value="RHPN1_2"/>
</dbReference>
<keyword evidence="3" id="KW-1185">Reference proteome</keyword>
<dbReference type="SMART" id="SM01041">
    <property type="entry name" value="BRO1"/>
    <property type="match status" value="2"/>
</dbReference>
<evidence type="ECO:0000259" key="1">
    <source>
        <dbReference type="PROSITE" id="PS51180"/>
    </source>
</evidence>
<protein>
    <recommendedName>
        <fullName evidence="1">BRO1 domain-containing protein</fullName>
    </recommendedName>
</protein>
<feature type="domain" description="BRO1" evidence="1">
    <location>
        <begin position="7"/>
        <end position="321"/>
    </location>
</feature>
<organism evidence="2 3">
    <name type="scientific">Stylosanthes scabra</name>
    <dbReference type="NCBI Taxonomy" id="79078"/>
    <lineage>
        <taxon>Eukaryota</taxon>
        <taxon>Viridiplantae</taxon>
        <taxon>Streptophyta</taxon>
        <taxon>Embryophyta</taxon>
        <taxon>Tracheophyta</taxon>
        <taxon>Spermatophyta</taxon>
        <taxon>Magnoliopsida</taxon>
        <taxon>eudicotyledons</taxon>
        <taxon>Gunneridae</taxon>
        <taxon>Pentapetalae</taxon>
        <taxon>rosids</taxon>
        <taxon>fabids</taxon>
        <taxon>Fabales</taxon>
        <taxon>Fabaceae</taxon>
        <taxon>Papilionoideae</taxon>
        <taxon>50 kb inversion clade</taxon>
        <taxon>dalbergioids sensu lato</taxon>
        <taxon>Dalbergieae</taxon>
        <taxon>Pterocarpus clade</taxon>
        <taxon>Stylosanthes</taxon>
    </lineage>
</organism>
<dbReference type="Gene3D" id="1.25.40.280">
    <property type="entry name" value="alix/aip1 like domains"/>
    <property type="match status" value="2"/>
</dbReference>
<evidence type="ECO:0000313" key="2">
    <source>
        <dbReference type="EMBL" id="MED6168358.1"/>
    </source>
</evidence>
<dbReference type="Proteomes" id="UP001341840">
    <property type="component" value="Unassembled WGS sequence"/>
</dbReference>
<dbReference type="InterPro" id="IPR038499">
    <property type="entry name" value="BRO1_sf"/>
</dbReference>
<accession>A0ABU6V7G6</accession>
<dbReference type="PANTHER" id="PTHR23031:SF15">
    <property type="entry name" value="LD12055P"/>
    <property type="match status" value="1"/>
</dbReference>
<sequence length="678" mass="76985">MTNNPERVLSIPVKKSDPVEMYQRLRRFVATKYSESDAQKVESVLETLNRCRIDMVEREDLSLPMQRNCLIHYFKCICMVEPLFTAISSDAANTDSDPITFVWYDALQPDRFSSQRSIKLEKASVLFNLGAICSQIGASCDSTSAVSRHFARDAFHDASQFFWKLWQVYAKDVSATFDLTPVLAQTLYYLFSAQAWELQLQQQLDRTFIDFPIKQHRCALLFEKVYEHYRNVLDSLLSDSAVSKYVVNFDESWMTHIHHKMKFFRVEARQRRSSIIPESKRPKAAKVLKLPPLEKLLLGSCTNADQWMPKQQPLFLDLVFSEYSPFRIIDGGKLVAKPWDMPPPYPLAILPSRSSSPFMLAIPLKKSEHLDLYDSLWNYFVLTYSETLAKSVEGFLEILDKLRRELQCDNLSLHIRRDRLIQYFRYLCMIHPFFPMATLCPNPPIFIWYDAFDPQQSSSQHNIHLEKASVLFNLGAIGTQIARSCDLTTIQGYHVAMDALNDASHWFLVLQRVAKKVAEKGSPTMDLSEKCIQILCEIITAQIAELKMNPHSHSDGSTLAVCPVTSLLYQKAYDMLTLEPLAENLRQTSIPGFLESKMKTCHVQTGPSDVTEQFLSGYSEALSLLGEGCQTSCLDFLSEFGLLKITGGNIAANFRGSNVGIGGDELAGDLSNIAVVEN</sequence>